<dbReference type="EMBL" id="AMQN01005967">
    <property type="status" value="NOT_ANNOTATED_CDS"/>
    <property type="molecule type" value="Genomic_DNA"/>
</dbReference>
<dbReference type="GO" id="GO:0005958">
    <property type="term" value="C:DNA-dependent protein kinase-DNA ligase 4 complex"/>
    <property type="evidence" value="ECO:0007669"/>
    <property type="project" value="TreeGrafter"/>
</dbReference>
<dbReference type="GO" id="GO:0003677">
    <property type="term" value="F:DNA binding"/>
    <property type="evidence" value="ECO:0007669"/>
    <property type="project" value="InterPro"/>
</dbReference>
<dbReference type="InterPro" id="IPR012308">
    <property type="entry name" value="DNA_ligase_ATP-dep_N"/>
</dbReference>
<evidence type="ECO:0000256" key="11">
    <source>
        <dbReference type="ARBA" id="ARBA00023172"/>
    </source>
</evidence>
<dbReference type="Gene3D" id="1.10.3260.10">
    <property type="entry name" value="DNA ligase, ATP-dependent, N-terminal domain"/>
    <property type="match status" value="1"/>
</dbReference>
<dbReference type="SUPFAM" id="SSF52113">
    <property type="entry name" value="BRCT domain"/>
    <property type="match status" value="2"/>
</dbReference>
<evidence type="ECO:0000313" key="20">
    <source>
        <dbReference type="EMBL" id="ELU10753.1"/>
    </source>
</evidence>
<dbReference type="InterPro" id="IPR012309">
    <property type="entry name" value="DNA_ligase_ATP-dep_C"/>
</dbReference>
<keyword evidence="13" id="KW-0539">Nucleus</keyword>
<dbReference type="FunFam" id="3.40.50.10190:FF:000027">
    <property type="entry name" value="DNA ligase"/>
    <property type="match status" value="1"/>
</dbReference>
<dbReference type="GO" id="GO:0046872">
    <property type="term" value="F:metal ion binding"/>
    <property type="evidence" value="ECO:0007669"/>
    <property type="project" value="UniProtKB-KW"/>
</dbReference>
<gene>
    <name evidence="20" type="ORF">CAPTEDRAFT_17890</name>
</gene>
<dbReference type="NCBIfam" id="TIGR00574">
    <property type="entry name" value="dnl1"/>
    <property type="match status" value="1"/>
</dbReference>
<dbReference type="FunFam" id="2.40.50.140:FF:000150">
    <property type="entry name" value="DNA ligase"/>
    <property type="match status" value="1"/>
</dbReference>
<dbReference type="AlphaFoldDB" id="R7UVV7"/>
<feature type="domain" description="ATP-dependent DNA ligase family profile" evidence="18">
    <location>
        <begin position="346"/>
        <end position="481"/>
    </location>
</feature>
<feature type="region of interest" description="Disordered" evidence="17">
    <location>
        <begin position="604"/>
        <end position="625"/>
    </location>
</feature>
<feature type="domain" description="BRCT" evidence="19">
    <location>
        <begin position="649"/>
        <end position="738"/>
    </location>
</feature>
<accession>R7UVV7</accession>
<evidence type="ECO:0000256" key="9">
    <source>
        <dbReference type="ARBA" id="ARBA00022840"/>
    </source>
</evidence>
<keyword evidence="12 15" id="KW-0234">DNA repair</keyword>
<evidence type="ECO:0000313" key="22">
    <source>
        <dbReference type="Proteomes" id="UP000014760"/>
    </source>
</evidence>
<evidence type="ECO:0000256" key="13">
    <source>
        <dbReference type="ARBA" id="ARBA00023242"/>
    </source>
</evidence>
<evidence type="ECO:0000256" key="1">
    <source>
        <dbReference type="ARBA" id="ARBA00001946"/>
    </source>
</evidence>
<dbReference type="OMA" id="EGIMIKH"/>
<keyword evidence="7 15" id="KW-0547">Nucleotide-binding</keyword>
<dbReference type="EnsemblMetazoa" id="CapteT17890">
    <property type="protein sequence ID" value="CapteP17890"/>
    <property type="gene ID" value="CapteG17890"/>
</dbReference>
<keyword evidence="5" id="KW-0479">Metal-binding</keyword>
<evidence type="ECO:0000259" key="18">
    <source>
        <dbReference type="PROSITE" id="PS50160"/>
    </source>
</evidence>
<dbReference type="FunFam" id="3.40.50.10190:FF:000044">
    <property type="entry name" value="DNA ligase"/>
    <property type="match status" value="1"/>
</dbReference>
<comment type="catalytic activity">
    <reaction evidence="14 15">
        <text>ATP + (deoxyribonucleotide)n-3'-hydroxyl + 5'-phospho-(deoxyribonucleotide)m = (deoxyribonucleotide)n+m + AMP + diphosphate.</text>
        <dbReference type="EC" id="6.5.1.1"/>
    </reaction>
</comment>
<dbReference type="Gene3D" id="2.40.50.140">
    <property type="entry name" value="Nucleic acid-binding proteins"/>
    <property type="match status" value="1"/>
</dbReference>
<dbReference type="GO" id="GO:0006310">
    <property type="term" value="P:DNA recombination"/>
    <property type="evidence" value="ECO:0007669"/>
    <property type="project" value="UniProtKB-KW"/>
</dbReference>
<dbReference type="Pfam" id="PF01068">
    <property type="entry name" value="DNA_ligase_A_M"/>
    <property type="match status" value="1"/>
</dbReference>
<evidence type="ECO:0000256" key="6">
    <source>
        <dbReference type="ARBA" id="ARBA00022737"/>
    </source>
</evidence>
<evidence type="ECO:0000256" key="7">
    <source>
        <dbReference type="ARBA" id="ARBA00022741"/>
    </source>
</evidence>
<evidence type="ECO:0000256" key="8">
    <source>
        <dbReference type="ARBA" id="ARBA00022763"/>
    </source>
</evidence>
<dbReference type="CDD" id="cd07968">
    <property type="entry name" value="OBF_DNA_ligase_IV"/>
    <property type="match status" value="1"/>
</dbReference>
<dbReference type="Pfam" id="PF04679">
    <property type="entry name" value="DNA_ligase_A_C"/>
    <property type="match status" value="1"/>
</dbReference>
<dbReference type="SUPFAM" id="SSF117018">
    <property type="entry name" value="ATP-dependent DNA ligase DNA-binding domain"/>
    <property type="match status" value="1"/>
</dbReference>
<dbReference type="PROSITE" id="PS50172">
    <property type="entry name" value="BRCT"/>
    <property type="match status" value="2"/>
</dbReference>
<keyword evidence="10" id="KW-0460">Magnesium</keyword>
<dbReference type="EC" id="6.5.1.1" evidence="15"/>
<dbReference type="PANTHER" id="PTHR45997:SF1">
    <property type="entry name" value="DNA LIGASE 4"/>
    <property type="match status" value="1"/>
</dbReference>
<keyword evidence="22" id="KW-1185">Reference proteome</keyword>
<dbReference type="OrthoDB" id="151490at2759"/>
<comment type="similarity">
    <text evidence="3 16">Belongs to the ATP-dependent DNA ligase family.</text>
</comment>
<dbReference type="InterPro" id="IPR000977">
    <property type="entry name" value="DNA_ligase_ATP-dep"/>
</dbReference>
<dbReference type="SUPFAM" id="SSF50249">
    <property type="entry name" value="Nucleic acid-binding proteins"/>
    <property type="match status" value="1"/>
</dbReference>
<dbReference type="Gene3D" id="3.40.50.10190">
    <property type="entry name" value="BRCT domain"/>
    <property type="match status" value="2"/>
</dbReference>
<dbReference type="InterPro" id="IPR012340">
    <property type="entry name" value="NA-bd_OB-fold"/>
</dbReference>
<organism evidence="20">
    <name type="scientific">Capitella teleta</name>
    <name type="common">Polychaete worm</name>
    <dbReference type="NCBI Taxonomy" id="283909"/>
    <lineage>
        <taxon>Eukaryota</taxon>
        <taxon>Metazoa</taxon>
        <taxon>Spiralia</taxon>
        <taxon>Lophotrochozoa</taxon>
        <taxon>Annelida</taxon>
        <taxon>Polychaeta</taxon>
        <taxon>Sedentaria</taxon>
        <taxon>Scolecida</taxon>
        <taxon>Capitellidae</taxon>
        <taxon>Capitella</taxon>
    </lineage>
</organism>
<dbReference type="Proteomes" id="UP000014760">
    <property type="component" value="Unassembled WGS sequence"/>
</dbReference>
<reference evidence="21" key="3">
    <citation type="submission" date="2015-06" db="UniProtKB">
        <authorList>
            <consortium name="EnsemblMetazoa"/>
        </authorList>
    </citation>
    <scope>IDENTIFICATION</scope>
</reference>
<evidence type="ECO:0000256" key="3">
    <source>
        <dbReference type="ARBA" id="ARBA00007572"/>
    </source>
</evidence>
<evidence type="ECO:0000256" key="14">
    <source>
        <dbReference type="ARBA" id="ARBA00034003"/>
    </source>
</evidence>
<dbReference type="InterPro" id="IPR036420">
    <property type="entry name" value="BRCT_dom_sf"/>
</dbReference>
<dbReference type="GO" id="GO:0032807">
    <property type="term" value="C:DNA ligase IV complex"/>
    <property type="evidence" value="ECO:0007669"/>
    <property type="project" value="TreeGrafter"/>
</dbReference>
<dbReference type="InterPro" id="IPR044125">
    <property type="entry name" value="Adenylation_DNA_ligase_IV"/>
</dbReference>
<evidence type="ECO:0000259" key="19">
    <source>
        <dbReference type="PROSITE" id="PS50172"/>
    </source>
</evidence>
<keyword evidence="9 15" id="KW-0067">ATP-binding</keyword>
<comment type="cofactor">
    <cofactor evidence="1">
        <name>Mg(2+)</name>
        <dbReference type="ChEBI" id="CHEBI:18420"/>
    </cofactor>
</comment>
<dbReference type="Gene3D" id="3.30.470.30">
    <property type="entry name" value="DNA ligase/mRNA capping enzyme"/>
    <property type="match status" value="1"/>
</dbReference>
<dbReference type="GO" id="GO:0071897">
    <property type="term" value="P:DNA biosynthetic process"/>
    <property type="evidence" value="ECO:0007669"/>
    <property type="project" value="InterPro"/>
</dbReference>
<dbReference type="FunFam" id="3.30.470.30:FF:000008">
    <property type="entry name" value="DNA ligase"/>
    <property type="match status" value="1"/>
</dbReference>
<dbReference type="EMBL" id="KB297235">
    <property type="protein sequence ID" value="ELU10753.1"/>
    <property type="molecule type" value="Genomic_DNA"/>
</dbReference>
<reference evidence="20 22" key="2">
    <citation type="journal article" date="2013" name="Nature">
        <title>Insights into bilaterian evolution from three spiralian genomes.</title>
        <authorList>
            <person name="Simakov O."/>
            <person name="Marletaz F."/>
            <person name="Cho S.J."/>
            <person name="Edsinger-Gonzales E."/>
            <person name="Havlak P."/>
            <person name="Hellsten U."/>
            <person name="Kuo D.H."/>
            <person name="Larsson T."/>
            <person name="Lv J."/>
            <person name="Arendt D."/>
            <person name="Savage R."/>
            <person name="Osoegawa K."/>
            <person name="de Jong P."/>
            <person name="Grimwood J."/>
            <person name="Chapman J.A."/>
            <person name="Shapiro H."/>
            <person name="Aerts A."/>
            <person name="Otillar R.P."/>
            <person name="Terry A.Y."/>
            <person name="Boore J.L."/>
            <person name="Grigoriev I.V."/>
            <person name="Lindberg D.R."/>
            <person name="Seaver E.C."/>
            <person name="Weisblat D.A."/>
            <person name="Putnam N.H."/>
            <person name="Rokhsar D.S."/>
        </authorList>
    </citation>
    <scope>NUCLEOTIDE SEQUENCE</scope>
    <source>
        <strain evidence="20 22">I ESC-2004</strain>
    </source>
</reference>
<evidence type="ECO:0000313" key="21">
    <source>
        <dbReference type="EnsemblMetazoa" id="CapteP17890"/>
    </source>
</evidence>
<keyword evidence="8 15" id="KW-0227">DNA damage</keyword>
<keyword evidence="6" id="KW-0677">Repeat</keyword>
<dbReference type="Pfam" id="PF04675">
    <property type="entry name" value="DNA_ligase_A_N"/>
    <property type="match status" value="1"/>
</dbReference>
<dbReference type="Pfam" id="PF00533">
    <property type="entry name" value="BRCT"/>
    <property type="match status" value="1"/>
</dbReference>
<evidence type="ECO:0000256" key="10">
    <source>
        <dbReference type="ARBA" id="ARBA00022842"/>
    </source>
</evidence>
<dbReference type="PROSITE" id="PS00697">
    <property type="entry name" value="DNA_LIGASE_A1"/>
    <property type="match status" value="1"/>
</dbReference>
<evidence type="ECO:0000256" key="5">
    <source>
        <dbReference type="ARBA" id="ARBA00022723"/>
    </source>
</evidence>
<evidence type="ECO:0000256" key="16">
    <source>
        <dbReference type="RuleBase" id="RU004196"/>
    </source>
</evidence>
<dbReference type="HOGENOM" id="CLU_004844_2_0_1"/>
<dbReference type="CDD" id="cd17722">
    <property type="entry name" value="BRCT_DNA_ligase_IV_rpt1"/>
    <property type="match status" value="1"/>
</dbReference>
<dbReference type="STRING" id="283909.R7UVV7"/>
<dbReference type="InterPro" id="IPR012310">
    <property type="entry name" value="DNA_ligase_ATP-dep_cent"/>
</dbReference>
<reference evidence="22" key="1">
    <citation type="submission" date="2012-12" db="EMBL/GenBank/DDBJ databases">
        <authorList>
            <person name="Hellsten U."/>
            <person name="Grimwood J."/>
            <person name="Chapman J.A."/>
            <person name="Shapiro H."/>
            <person name="Aerts A."/>
            <person name="Otillar R.P."/>
            <person name="Terry A.Y."/>
            <person name="Boore J.L."/>
            <person name="Simakov O."/>
            <person name="Marletaz F."/>
            <person name="Cho S.-J."/>
            <person name="Edsinger-Gonzales E."/>
            <person name="Havlak P."/>
            <person name="Kuo D.-H."/>
            <person name="Larsson T."/>
            <person name="Lv J."/>
            <person name="Arendt D."/>
            <person name="Savage R."/>
            <person name="Osoegawa K."/>
            <person name="de Jong P."/>
            <person name="Lindberg D.R."/>
            <person name="Seaver E.C."/>
            <person name="Weisblat D.A."/>
            <person name="Putnam N.H."/>
            <person name="Grigoriev I.V."/>
            <person name="Rokhsar D.S."/>
        </authorList>
    </citation>
    <scope>NUCLEOTIDE SEQUENCE</scope>
    <source>
        <strain evidence="22">I ESC-2004</strain>
    </source>
</reference>
<dbReference type="InterPro" id="IPR029710">
    <property type="entry name" value="LIG4"/>
</dbReference>
<evidence type="ECO:0000256" key="4">
    <source>
        <dbReference type="ARBA" id="ARBA00022598"/>
    </source>
</evidence>
<dbReference type="InterPro" id="IPR036599">
    <property type="entry name" value="DNA_ligase_N_sf"/>
</dbReference>
<dbReference type="GO" id="GO:0003910">
    <property type="term" value="F:DNA ligase (ATP) activity"/>
    <property type="evidence" value="ECO:0007669"/>
    <property type="project" value="UniProtKB-EC"/>
</dbReference>
<evidence type="ECO:0000256" key="12">
    <source>
        <dbReference type="ARBA" id="ARBA00023204"/>
    </source>
</evidence>
<dbReference type="PROSITE" id="PS50160">
    <property type="entry name" value="DNA_LIGASE_A3"/>
    <property type="match status" value="1"/>
</dbReference>
<dbReference type="SMART" id="SM00292">
    <property type="entry name" value="BRCT"/>
    <property type="match status" value="2"/>
</dbReference>
<dbReference type="SUPFAM" id="SSF56091">
    <property type="entry name" value="DNA ligase/mRNA capping enzyme, catalytic domain"/>
    <property type="match status" value="1"/>
</dbReference>
<keyword evidence="11 15" id="KW-0233">DNA recombination</keyword>
<protein>
    <recommendedName>
        <fullName evidence="15">DNA ligase</fullName>
        <ecNumber evidence="15">6.5.1.1</ecNumber>
    </recommendedName>
</protein>
<dbReference type="FunCoup" id="R7UVV7">
    <property type="interactions" value="874"/>
</dbReference>
<dbReference type="PANTHER" id="PTHR45997">
    <property type="entry name" value="DNA LIGASE 4"/>
    <property type="match status" value="1"/>
</dbReference>
<name>R7UVV7_CAPTE</name>
<feature type="domain" description="BRCT" evidence="19">
    <location>
        <begin position="836"/>
        <end position="902"/>
    </location>
</feature>
<dbReference type="InterPro" id="IPR001357">
    <property type="entry name" value="BRCT_dom"/>
</dbReference>
<dbReference type="GO" id="GO:0005524">
    <property type="term" value="F:ATP binding"/>
    <property type="evidence" value="ECO:0007669"/>
    <property type="project" value="UniProtKB-KW"/>
</dbReference>
<dbReference type="PROSITE" id="PS00333">
    <property type="entry name" value="DNA_LIGASE_A2"/>
    <property type="match status" value="1"/>
</dbReference>
<evidence type="ECO:0000256" key="2">
    <source>
        <dbReference type="ARBA" id="ARBA00004123"/>
    </source>
</evidence>
<dbReference type="CDD" id="cd07903">
    <property type="entry name" value="Adenylation_DNA_ligase_IV"/>
    <property type="match status" value="1"/>
</dbReference>
<dbReference type="GO" id="GO:0006297">
    <property type="term" value="P:nucleotide-excision repair, DNA gap filling"/>
    <property type="evidence" value="ECO:0007669"/>
    <property type="project" value="TreeGrafter"/>
</dbReference>
<comment type="subcellular location">
    <subcellularLocation>
        <location evidence="2">Nucleus</location>
    </subcellularLocation>
</comment>
<dbReference type="InterPro" id="IPR021536">
    <property type="entry name" value="DNA_ligase_IV_dom"/>
</dbReference>
<keyword evidence="4 15" id="KW-0436">Ligase</keyword>
<evidence type="ECO:0000256" key="15">
    <source>
        <dbReference type="RuleBase" id="RU000617"/>
    </source>
</evidence>
<dbReference type="Pfam" id="PF11411">
    <property type="entry name" value="DNA_ligase_IV"/>
    <property type="match status" value="1"/>
</dbReference>
<proteinExistence type="inferred from homology"/>
<sequence length="905" mass="102662">MAVVAEKVPFFSLCVLLDKISSKQGNENKKRLFKDFLDEWRSYHTKLHADDDATNDSFYPALRLLLPQLEREREAYGIKEHTMAKHFIELLGLGKDSQAAQKLINYRNPKNVKGDAGDFASVAYYILKPRCPDKGTMSIAEVNDCLDKIASCNAAKNKDGLKKALMTLIRNQSARELRWLTRMMMKELKIGLSQASILGVFHQDAEDLYNVKMSLEKVCTMLKDPSARLHELEIAVFSPFRPMLGDRASPHKIETTMNNKSFFLETKFDGERMQLHKKGDEYKYFSRGGHDYTSTYGATPFDGNFSPAISNCFKVESCILDGEMIGYNPETKTLGSKGEGFDIKSKDIADYQPMLCVFDILAMNGKVLSNKSLRERKRILDNDVFNPLEGRLVLSEYKEARTKQECIDALNEAIDGREEGIMVKDPDSVYKPNTRKGGWYKIKPEYVGGLMDELDLIVVGGYMGVGRRAGLMSHFLCALAVPPEDPDDKPSVFHSFCRVGSGYSRKELFEFNQKLEPHWQMYKKSKPPAWLHLASGDKQRPDACIHPSKSAILQIKAAEITNSDQFKSGCTLRFPRVEKIRMDKAWHECMSTKEMKDLRQKSDGKLAGQLANADEEGEPSKKRRKIFRKAERPSVLSQFKGIDVSCVTKVSELLSGKELCVINGTTSHSKSDLETKILECGGSIAQNPGSDTYCVIADKVQIKVNNLIRKGSHDIVRSSWLLKCVDQSRLIPWSPSDMVHTSATTKARFSAEYDSFGDSFFNDTSVEELRETFTHVNQVRAISSEEMADVEMTYFPHDSHLGLFRLCRVYMDCNSVVDDPSTSIQCCPLDLSALDLRFHGAKICENLESASHVVVHTKDLSRVKELRNLNKLRRRKFHMVTEHWVKDCIEEEKILNERRYDPPAE</sequence>
<dbReference type="InterPro" id="IPR016059">
    <property type="entry name" value="DNA_ligase_ATP-dep_CS"/>
</dbReference>
<evidence type="ECO:0000256" key="17">
    <source>
        <dbReference type="SAM" id="MobiDB-lite"/>
    </source>
</evidence>
<dbReference type="GO" id="GO:0006303">
    <property type="term" value="P:double-strand break repair via nonhomologous end joining"/>
    <property type="evidence" value="ECO:0007669"/>
    <property type="project" value="TreeGrafter"/>
</dbReference>